<organism evidence="2 3">
    <name type="scientific">Duncaniella freteri</name>
    <dbReference type="NCBI Taxonomy" id="2530391"/>
    <lineage>
        <taxon>Bacteria</taxon>
        <taxon>Pseudomonadati</taxon>
        <taxon>Bacteroidota</taxon>
        <taxon>Bacteroidia</taxon>
        <taxon>Bacteroidales</taxon>
        <taxon>Muribaculaceae</taxon>
        <taxon>Duncaniella</taxon>
    </lineage>
</organism>
<feature type="transmembrane region" description="Helical" evidence="1">
    <location>
        <begin position="41"/>
        <end position="65"/>
    </location>
</feature>
<dbReference type="GeneID" id="82150191"/>
<gene>
    <name evidence="2" type="ORF">EZ315_10375</name>
</gene>
<dbReference type="Proteomes" id="UP000297635">
    <property type="component" value="Unassembled WGS sequence"/>
</dbReference>
<keyword evidence="1" id="KW-0472">Membrane</keyword>
<protein>
    <submittedName>
        <fullName evidence="2">Uncharacterized protein</fullName>
    </submittedName>
</protein>
<feature type="transmembrane region" description="Helical" evidence="1">
    <location>
        <begin position="12"/>
        <end position="35"/>
    </location>
</feature>
<accession>A0A4Z0V1J5</accession>
<dbReference type="RefSeq" id="WP_135472011.1">
    <property type="nucleotide sequence ID" value="NZ_SJSA01000002.1"/>
</dbReference>
<name>A0A4Z0V1J5_9BACT</name>
<dbReference type="AlphaFoldDB" id="A0A4Z0V1J5"/>
<keyword evidence="3" id="KW-1185">Reference proteome</keyword>
<evidence type="ECO:0000313" key="2">
    <source>
        <dbReference type="EMBL" id="TGG36270.1"/>
    </source>
</evidence>
<dbReference type="EMBL" id="SJSA01000002">
    <property type="protein sequence ID" value="TGG36270.1"/>
    <property type="molecule type" value="Genomic_DNA"/>
</dbReference>
<reference evidence="2 3" key="1">
    <citation type="submission" date="2019-02" db="EMBL/GenBank/DDBJ databases">
        <title>Isolation and identification of novel species under the genus Muribaculum.</title>
        <authorList>
            <person name="Miyake S."/>
            <person name="Ding Y."/>
            <person name="Low A."/>
            <person name="Soh M."/>
            <person name="Seedorf H."/>
        </authorList>
    </citation>
    <scope>NUCLEOTIDE SEQUENCE [LARGE SCALE GENOMIC DNA]</scope>
    <source>
        <strain evidence="2 3">TLL-A3</strain>
    </source>
</reference>
<proteinExistence type="predicted"/>
<comment type="caution">
    <text evidence="2">The sequence shown here is derived from an EMBL/GenBank/DDBJ whole genome shotgun (WGS) entry which is preliminary data.</text>
</comment>
<sequence length="164" mass="18839">MNGLQLRWRLGYILFEGVALSGISLYFMHFHAYILNVITKLYAFCWGLFSVIGVLVACLTFDSVYCETDRYIMKKPASIIGFDSAILYEKNGLLETEKRRYKFVSPKSIVPLDSIGAIIIYGDYDNGEGKSEYDVAILPLDDSYFANKDKIREYAKLYNMKFEP</sequence>
<keyword evidence="1" id="KW-0812">Transmembrane</keyword>
<evidence type="ECO:0000256" key="1">
    <source>
        <dbReference type="SAM" id="Phobius"/>
    </source>
</evidence>
<evidence type="ECO:0000313" key="3">
    <source>
        <dbReference type="Proteomes" id="UP000297635"/>
    </source>
</evidence>
<keyword evidence="1" id="KW-1133">Transmembrane helix</keyword>